<comment type="caution">
    <text evidence="2">The sequence shown here is derived from an EMBL/GenBank/DDBJ whole genome shotgun (WGS) entry which is preliminary data.</text>
</comment>
<organism evidence="2 3">
    <name type="scientific">Roseibium aggregatum (strain ATCC 25650 / DSM 13394 / JCM 20685 / NBRC 16684 / NCIMB 2208 / IAM 12614 / B1)</name>
    <name type="common">Stappia aggregata</name>
    <dbReference type="NCBI Taxonomy" id="384765"/>
    <lineage>
        <taxon>Bacteria</taxon>
        <taxon>Pseudomonadati</taxon>
        <taxon>Pseudomonadota</taxon>
        <taxon>Alphaproteobacteria</taxon>
        <taxon>Hyphomicrobiales</taxon>
        <taxon>Stappiaceae</taxon>
        <taxon>Roseibium</taxon>
    </lineage>
</organism>
<feature type="transmembrane region" description="Helical" evidence="1">
    <location>
        <begin position="140"/>
        <end position="165"/>
    </location>
</feature>
<name>A0P2D5_ROSAI</name>
<keyword evidence="1" id="KW-1133">Transmembrane helix</keyword>
<dbReference type="Proteomes" id="UP000004848">
    <property type="component" value="Unassembled WGS sequence"/>
</dbReference>
<proteinExistence type="predicted"/>
<reference evidence="2 3" key="1">
    <citation type="submission" date="2006-05" db="EMBL/GenBank/DDBJ databases">
        <authorList>
            <person name="King G."/>
            <person name="Ferriera S."/>
            <person name="Johnson J."/>
            <person name="Kravitz S."/>
            <person name="Beeson K."/>
            <person name="Sutton G."/>
            <person name="Rogers Y.-H."/>
            <person name="Friedman R."/>
            <person name="Frazier M."/>
            <person name="Venter J.C."/>
        </authorList>
    </citation>
    <scope>NUCLEOTIDE SEQUENCE [LARGE SCALE GENOMIC DNA]</scope>
    <source>
        <strain evidence="3">ATCC 25650 / DSM 13394 / JCM 20685 / NBRC 16684 / NCIMB 2208 / IAM 12614 / B1</strain>
    </source>
</reference>
<keyword evidence="1" id="KW-0812">Transmembrane</keyword>
<dbReference type="EMBL" id="AAUW01000026">
    <property type="protein sequence ID" value="EAV40799.1"/>
    <property type="molecule type" value="Genomic_DNA"/>
</dbReference>
<dbReference type="AlphaFoldDB" id="A0P2D5"/>
<accession>A0P2D5</accession>
<sequence length="192" mass="19043">MATGAFEAADFAGAALVAPAFLSEGFPAVPAEVFLSVALASAAFATDAAGFFAAGLVAEDFDAPEAFTGAFAVALTVAGFPAEAFPGAAFAAAGLADVVLVAAALPDVEFAGVDLEFAGFPAAGLDAAARVVVLRREAGFAAVFAAGFFGAPSLVSSVICVTPILSDMPPSPYPEGPAHWGILHTEKRTNCA</sequence>
<evidence type="ECO:0000313" key="3">
    <source>
        <dbReference type="Proteomes" id="UP000004848"/>
    </source>
</evidence>
<protein>
    <submittedName>
        <fullName evidence="2">Uncharacterized protein</fullName>
    </submittedName>
</protein>
<evidence type="ECO:0000256" key="1">
    <source>
        <dbReference type="SAM" id="Phobius"/>
    </source>
</evidence>
<gene>
    <name evidence="2" type="ORF">SIAM614_17344</name>
</gene>
<keyword evidence="1" id="KW-0472">Membrane</keyword>
<evidence type="ECO:0000313" key="2">
    <source>
        <dbReference type="EMBL" id="EAV40799.1"/>
    </source>
</evidence>